<sequence>MLWKKMQCYFGMDSACSHCPGAFAECTVACENTLINIYIRIRESEKEKEEGQSTLMGENSAFPLILFCCLSSLALVSPSASASPRLQLTVNLCHSFFITIFCPWQFSRADFQESIKHAEQVVVTTIWLSFVHICRSITTPKSIMQMRSRFSAYFNTKFSGFTSLCK</sequence>
<dbReference type="Proteomes" id="UP000054721">
    <property type="component" value="Unassembled WGS sequence"/>
</dbReference>
<gene>
    <name evidence="1" type="ORF">T02_6194</name>
</gene>
<keyword evidence="2" id="KW-1185">Reference proteome</keyword>
<proteinExistence type="predicted"/>
<name>A0A0V1LDH3_9BILA</name>
<evidence type="ECO:0000313" key="1">
    <source>
        <dbReference type="EMBL" id="KRZ57542.1"/>
    </source>
</evidence>
<dbReference type="AlphaFoldDB" id="A0A0V1LDH3"/>
<comment type="caution">
    <text evidence="1">The sequence shown here is derived from an EMBL/GenBank/DDBJ whole genome shotgun (WGS) entry which is preliminary data.</text>
</comment>
<evidence type="ECO:0000313" key="2">
    <source>
        <dbReference type="Proteomes" id="UP000054721"/>
    </source>
</evidence>
<protein>
    <submittedName>
        <fullName evidence="1">Uncharacterized protein</fullName>
    </submittedName>
</protein>
<accession>A0A0V1LDH3</accession>
<reference evidence="1 2" key="1">
    <citation type="submission" date="2015-05" db="EMBL/GenBank/DDBJ databases">
        <title>Evolution of Trichinella species and genotypes.</title>
        <authorList>
            <person name="Korhonen P.K."/>
            <person name="Edoardo P."/>
            <person name="Giuseppe L.R."/>
            <person name="Gasser R.B."/>
        </authorList>
    </citation>
    <scope>NUCLEOTIDE SEQUENCE [LARGE SCALE GENOMIC DNA]</scope>
    <source>
        <strain evidence="1">ISS10</strain>
    </source>
</reference>
<dbReference type="EMBL" id="JYDW01000073">
    <property type="protein sequence ID" value="KRZ57542.1"/>
    <property type="molecule type" value="Genomic_DNA"/>
</dbReference>
<organism evidence="1 2">
    <name type="scientific">Trichinella nativa</name>
    <dbReference type="NCBI Taxonomy" id="6335"/>
    <lineage>
        <taxon>Eukaryota</taxon>
        <taxon>Metazoa</taxon>
        <taxon>Ecdysozoa</taxon>
        <taxon>Nematoda</taxon>
        <taxon>Enoplea</taxon>
        <taxon>Dorylaimia</taxon>
        <taxon>Trichinellida</taxon>
        <taxon>Trichinellidae</taxon>
        <taxon>Trichinella</taxon>
    </lineage>
</organism>